<organism evidence="2 3">
    <name type="scientific">Erythrobacter westpacificensis</name>
    <dbReference type="NCBI Taxonomy" id="1055231"/>
    <lineage>
        <taxon>Bacteria</taxon>
        <taxon>Pseudomonadati</taxon>
        <taxon>Pseudomonadota</taxon>
        <taxon>Alphaproteobacteria</taxon>
        <taxon>Sphingomonadales</taxon>
        <taxon>Erythrobacteraceae</taxon>
        <taxon>Erythrobacter/Porphyrobacter group</taxon>
        <taxon>Erythrobacter</taxon>
    </lineage>
</organism>
<accession>A0ABP9K8I7</accession>
<comment type="caution">
    <text evidence="2">The sequence shown here is derived from an EMBL/GenBank/DDBJ whole genome shotgun (WGS) entry which is preliminary data.</text>
</comment>
<proteinExistence type="predicted"/>
<dbReference type="EMBL" id="BAABHV010000009">
    <property type="protein sequence ID" value="GAA5053569.1"/>
    <property type="molecule type" value="Genomic_DNA"/>
</dbReference>
<sequence length="277" mass="30521">MMRVSLLLPLVALATACSRTDDAALLCTLDENGRIITESGRYTAACVEPTAIPRGATQEPTGRLTILEAPLPAPFTDLDKKWPPDPVEAEPQIARPAMPTELSYYIRAFPQEERPAGDVLSISTEHVIVLRDGCFFLDREGEDDPLVFFPFAAALVIDDEGYLAFGSRYKPNTMGSMRVGLTAETGWYSEPSEPDPALAEACGNHKVVSVTTVSNPFASPERFNPALRRYGERSGATEKQIVERANKCAVEQAQREADRRLRDPGLDPIDCNRFWGF</sequence>
<keyword evidence="3" id="KW-1185">Reference proteome</keyword>
<dbReference type="Proteomes" id="UP001500518">
    <property type="component" value="Unassembled WGS sequence"/>
</dbReference>
<evidence type="ECO:0000313" key="2">
    <source>
        <dbReference type="EMBL" id="GAA5053569.1"/>
    </source>
</evidence>
<reference evidence="3" key="1">
    <citation type="journal article" date="2019" name="Int. J. Syst. Evol. Microbiol.">
        <title>The Global Catalogue of Microorganisms (GCM) 10K type strain sequencing project: providing services to taxonomists for standard genome sequencing and annotation.</title>
        <authorList>
            <consortium name="The Broad Institute Genomics Platform"/>
            <consortium name="The Broad Institute Genome Sequencing Center for Infectious Disease"/>
            <person name="Wu L."/>
            <person name="Ma J."/>
        </authorList>
    </citation>
    <scope>NUCLEOTIDE SEQUENCE [LARGE SCALE GENOMIC DNA]</scope>
    <source>
        <strain evidence="3">JCM 18014</strain>
    </source>
</reference>
<gene>
    <name evidence="2" type="ORF">GCM10023208_15660</name>
</gene>
<keyword evidence="1" id="KW-0732">Signal</keyword>
<dbReference type="PROSITE" id="PS51257">
    <property type="entry name" value="PROKAR_LIPOPROTEIN"/>
    <property type="match status" value="1"/>
</dbReference>
<name>A0ABP9K8I7_9SPHN</name>
<feature type="chain" id="PRO_5046179260" description="Lipoprotein" evidence="1">
    <location>
        <begin position="24"/>
        <end position="277"/>
    </location>
</feature>
<evidence type="ECO:0008006" key="4">
    <source>
        <dbReference type="Google" id="ProtNLM"/>
    </source>
</evidence>
<evidence type="ECO:0000256" key="1">
    <source>
        <dbReference type="SAM" id="SignalP"/>
    </source>
</evidence>
<dbReference type="RefSeq" id="WP_346032542.1">
    <property type="nucleotide sequence ID" value="NZ_BAABHV010000009.1"/>
</dbReference>
<feature type="signal peptide" evidence="1">
    <location>
        <begin position="1"/>
        <end position="23"/>
    </location>
</feature>
<protein>
    <recommendedName>
        <fullName evidence="4">Lipoprotein</fullName>
    </recommendedName>
</protein>
<evidence type="ECO:0000313" key="3">
    <source>
        <dbReference type="Proteomes" id="UP001500518"/>
    </source>
</evidence>